<evidence type="ECO:0000313" key="2">
    <source>
        <dbReference type="Proteomes" id="UP000002457"/>
    </source>
</evidence>
<gene>
    <name evidence="1" type="ordered locus">Mpal_1632</name>
</gene>
<protein>
    <submittedName>
        <fullName evidence="1">Uncharacterized protein</fullName>
    </submittedName>
</protein>
<dbReference type="AlphaFoldDB" id="B8GJA3"/>
<reference evidence="1 2" key="1">
    <citation type="journal article" date="2015" name="Genome Announc.">
        <title>Complete Genome Sequence of Methanosphaerula palustris E1-9CT, a Hydrogenotrophic Methanogen Isolated from a Minerotrophic Fen Peatland.</title>
        <authorList>
            <person name="Cadillo-Quiroz H."/>
            <person name="Browne P."/>
            <person name="Kyrpides N."/>
            <person name="Woyke T."/>
            <person name="Goodwin L."/>
            <person name="Detter C."/>
            <person name="Yavitt J.B."/>
            <person name="Zinder S.H."/>
        </authorList>
    </citation>
    <scope>NUCLEOTIDE SEQUENCE [LARGE SCALE GENOMIC DNA]</scope>
    <source>
        <strain evidence="2">ATCC BAA-1556 / DSM 19958 / E1-9c</strain>
    </source>
</reference>
<evidence type="ECO:0000313" key="1">
    <source>
        <dbReference type="EMBL" id="ACL16944.1"/>
    </source>
</evidence>
<dbReference type="HOGENOM" id="CLU_2504990_0_0_2"/>
<dbReference type="EMBL" id="CP001338">
    <property type="protein sequence ID" value="ACL16944.1"/>
    <property type="molecule type" value="Genomic_DNA"/>
</dbReference>
<accession>B8GJA3</accession>
<dbReference type="GeneID" id="7272174"/>
<dbReference type="STRING" id="521011.Mpal_1632"/>
<dbReference type="RefSeq" id="WP_012618263.1">
    <property type="nucleotide sequence ID" value="NC_011832.1"/>
</dbReference>
<keyword evidence="2" id="KW-1185">Reference proteome</keyword>
<sequence length="85" mass="9979">MPVSAWEFSEGSVQINEIERFLRAHPDTGYSLHEIEAAIIGDQIDRIRHLDIFIADLLLLIPHLFEEERIECRVIEGTPYFKWND</sequence>
<dbReference type="eggNOG" id="arCOG09472">
    <property type="taxonomic scope" value="Archaea"/>
</dbReference>
<dbReference type="Proteomes" id="UP000002457">
    <property type="component" value="Chromosome"/>
</dbReference>
<name>B8GJA3_METPE</name>
<organism evidence="1 2">
    <name type="scientific">Methanosphaerula palustris (strain ATCC BAA-1556 / DSM 19958 / E1-9c)</name>
    <dbReference type="NCBI Taxonomy" id="521011"/>
    <lineage>
        <taxon>Archaea</taxon>
        <taxon>Methanobacteriati</taxon>
        <taxon>Methanobacteriota</taxon>
        <taxon>Stenosarchaea group</taxon>
        <taxon>Methanomicrobia</taxon>
        <taxon>Methanomicrobiales</taxon>
        <taxon>Methanoregulaceae</taxon>
        <taxon>Methanosphaerula</taxon>
    </lineage>
</organism>
<proteinExistence type="predicted"/>
<dbReference type="KEGG" id="mpl:Mpal_1632"/>
<dbReference type="OrthoDB" id="379753at2157"/>